<sequence>MNLASIIHNNSTQLPPKFHKISPISSPSTSPKWLGVNVEEEDIVRWFPA</sequence>
<proteinExistence type="predicted"/>
<evidence type="ECO:0000313" key="1">
    <source>
        <dbReference type="EMBL" id="KAH0779278.1"/>
    </source>
</evidence>
<comment type="caution">
    <text evidence="1">The sequence shown here is derived from an EMBL/GenBank/DDBJ whole genome shotgun (WGS) entry which is preliminary data.</text>
</comment>
<accession>A0ABQ7WGR9</accession>
<gene>
    <name evidence="1" type="ORF">KY290_005705</name>
</gene>
<keyword evidence="2" id="KW-1185">Reference proteome</keyword>
<organism evidence="1 2">
    <name type="scientific">Solanum tuberosum</name>
    <name type="common">Potato</name>
    <dbReference type="NCBI Taxonomy" id="4113"/>
    <lineage>
        <taxon>Eukaryota</taxon>
        <taxon>Viridiplantae</taxon>
        <taxon>Streptophyta</taxon>
        <taxon>Embryophyta</taxon>
        <taxon>Tracheophyta</taxon>
        <taxon>Spermatophyta</taxon>
        <taxon>Magnoliopsida</taxon>
        <taxon>eudicotyledons</taxon>
        <taxon>Gunneridae</taxon>
        <taxon>Pentapetalae</taxon>
        <taxon>asterids</taxon>
        <taxon>lamiids</taxon>
        <taxon>Solanales</taxon>
        <taxon>Solanaceae</taxon>
        <taxon>Solanoideae</taxon>
        <taxon>Solaneae</taxon>
        <taxon>Solanum</taxon>
    </lineage>
</organism>
<evidence type="ECO:0000313" key="2">
    <source>
        <dbReference type="Proteomes" id="UP000826656"/>
    </source>
</evidence>
<reference evidence="1 2" key="1">
    <citation type="journal article" date="2021" name="bioRxiv">
        <title>Chromosome-scale and haplotype-resolved genome assembly of a tetraploid potato cultivar.</title>
        <authorList>
            <person name="Sun H."/>
            <person name="Jiao W.-B."/>
            <person name="Krause K."/>
            <person name="Campoy J.A."/>
            <person name="Goel M."/>
            <person name="Folz-Donahue K."/>
            <person name="Kukat C."/>
            <person name="Huettel B."/>
            <person name="Schneeberger K."/>
        </authorList>
    </citation>
    <scope>NUCLEOTIDE SEQUENCE [LARGE SCALE GENOMIC DNA]</scope>
    <source>
        <strain evidence="1">SolTubOtavaFocal</strain>
        <tissue evidence="1">Leaves</tissue>
    </source>
</reference>
<dbReference type="Proteomes" id="UP000826656">
    <property type="component" value="Unassembled WGS sequence"/>
</dbReference>
<dbReference type="EMBL" id="JAIVGD010000002">
    <property type="protein sequence ID" value="KAH0779278.1"/>
    <property type="molecule type" value="Genomic_DNA"/>
</dbReference>
<protein>
    <submittedName>
        <fullName evidence="1">Uncharacterized protein</fullName>
    </submittedName>
</protein>
<name>A0ABQ7WGR9_SOLTU</name>